<evidence type="ECO:0000256" key="5">
    <source>
        <dbReference type="ARBA" id="ARBA00022679"/>
    </source>
</evidence>
<evidence type="ECO:0000313" key="9">
    <source>
        <dbReference type="EMBL" id="QDY51994.1"/>
    </source>
</evidence>
<dbReference type="InterPro" id="IPR005854">
    <property type="entry name" value="PurF"/>
</dbReference>
<comment type="pathway">
    <text evidence="1">Purine metabolism; IMP biosynthesis via de novo pathway; N(1)-(5-phospho-D-ribosyl)glycinamide from 5-phospho-alpha-D-ribose 1-diphosphate: step 1/2.</text>
</comment>
<dbReference type="CDD" id="cd06223">
    <property type="entry name" value="PRTases_typeI"/>
    <property type="match status" value="1"/>
</dbReference>
<keyword evidence="4" id="KW-0328">Glycosyltransferase</keyword>
<dbReference type="Pfam" id="PF00156">
    <property type="entry name" value="Pribosyltran"/>
    <property type="match status" value="1"/>
</dbReference>
<keyword evidence="6" id="KW-0658">Purine biosynthesis</keyword>
<sequence length="454" mass="52901">MCGIIGIYNYCKNNIIINETYYGMKKLQHRGRDSYGFYFTDLKNNFLLKELNQIDVPKINNKEMIKISLGHNKYTTSKARKDIIDMKLVTQPFKGINKRLGEFYLVHNGNINNLDQVKEIFDIENEEFLNDSHMLCKIIEKLELQRWEDVFNQIILSIEGSFSIIVSTNNKMYAFKDIRAYRPLCYGKNNTGFCFASESVALGDYKYVDEVNRGDIIIIDDNGLSKYEVFVDLNRIKSKKCLFETIYFLNKDTLYLVNGEQEKIESIRYKYGIELAKNENNKISLENTIVIGAPSTGIPSGKGFADFLNLEYKQILEKNKNAGRSFILKNTEERLKECKRKFIIKNGDYIKNKEIYFIDDSLVRGNTLKVIIEMLKTYKPKKIHIRISSPKVLNICNYGIDIPSKEELIMNFNDEKSYTKLMSIDSINFLGIENLMKVLGNNNYCKECFIKNDW</sequence>
<proteinExistence type="inferred from homology"/>
<dbReference type="InterPro" id="IPR000836">
    <property type="entry name" value="PRTase_dom"/>
</dbReference>
<dbReference type="Gene3D" id="3.40.50.2020">
    <property type="match status" value="1"/>
</dbReference>
<dbReference type="UniPathway" id="UPA00074">
    <property type="reaction ID" value="UER00124"/>
</dbReference>
<evidence type="ECO:0000256" key="7">
    <source>
        <dbReference type="ARBA" id="ARBA00022962"/>
    </source>
</evidence>
<reference evidence="9" key="1">
    <citation type="submission" date="2018-11" db="EMBL/GenBank/DDBJ databases">
        <title>A distinct lineage of giant viruses engineers rhodopsin photosystems in predatory marine eukaryotes.</title>
        <authorList>
            <person name="Needham D.M."/>
            <person name="Yoshizawa S."/>
            <person name="Hosaka T."/>
            <person name="Poirier C."/>
            <person name="Choi C.-J."/>
            <person name="Hehenberger E."/>
            <person name="Irwin N.A.T."/>
            <person name="Wilken S."/>
            <person name="Yung C.-M."/>
            <person name="Bachy C."/>
            <person name="Kurihara R."/>
            <person name="Nakajima Y."/>
            <person name="Kojima K."/>
            <person name="Kimura-Someya T."/>
            <person name="Leonard G."/>
            <person name="Malmstrom R.R."/>
            <person name="Mende D."/>
            <person name="Olson D.K."/>
            <person name="Sudo Y."/>
            <person name="Sudek S."/>
            <person name="Richards T.A."/>
            <person name="DeLong E.F."/>
            <person name="Keeling P.J."/>
            <person name="Santoro A.E."/>
            <person name="Shirouzu M."/>
            <person name="Iwasaki W."/>
            <person name="Worden A.Z."/>
        </authorList>
    </citation>
    <scope>NUCLEOTIDE SEQUENCE</scope>
</reference>
<evidence type="ECO:0000256" key="3">
    <source>
        <dbReference type="ARBA" id="ARBA00011941"/>
    </source>
</evidence>
<dbReference type="SUPFAM" id="SSF53271">
    <property type="entry name" value="PRTase-like"/>
    <property type="match status" value="1"/>
</dbReference>
<dbReference type="InterPro" id="IPR017932">
    <property type="entry name" value="GATase_2_dom"/>
</dbReference>
<dbReference type="PIRSF" id="PIRSF000485">
    <property type="entry name" value="Amd_phspho_trans"/>
    <property type="match status" value="1"/>
</dbReference>
<evidence type="ECO:0000256" key="6">
    <source>
        <dbReference type="ARBA" id="ARBA00022755"/>
    </source>
</evidence>
<keyword evidence="7" id="KW-0315">Glutamine amidotransferase</keyword>
<dbReference type="GO" id="GO:0009113">
    <property type="term" value="P:purine nucleobase biosynthetic process"/>
    <property type="evidence" value="ECO:0007669"/>
    <property type="project" value="InterPro"/>
</dbReference>
<name>A0A5B8IPW9_9VIRU</name>
<dbReference type="SUPFAM" id="SSF56235">
    <property type="entry name" value="N-terminal nucleophile aminohydrolases (Ntn hydrolases)"/>
    <property type="match status" value="1"/>
</dbReference>
<keyword evidence="5" id="KW-0808">Transferase</keyword>
<accession>A0A5B8IPW9</accession>
<comment type="similarity">
    <text evidence="2">In the C-terminal section; belongs to the purine/pyrimidine phosphoribosyltransferase family.</text>
</comment>
<feature type="domain" description="Glutamine amidotransferase type-2" evidence="8">
    <location>
        <begin position="2"/>
        <end position="222"/>
    </location>
</feature>
<evidence type="ECO:0000259" key="8">
    <source>
        <dbReference type="PROSITE" id="PS51278"/>
    </source>
</evidence>
<dbReference type="EC" id="2.4.2.14" evidence="3"/>
<dbReference type="GO" id="GO:0004044">
    <property type="term" value="F:amidophosphoribosyltransferase activity"/>
    <property type="evidence" value="ECO:0007669"/>
    <property type="project" value="UniProtKB-EC"/>
</dbReference>
<evidence type="ECO:0000256" key="2">
    <source>
        <dbReference type="ARBA" id="ARBA00010138"/>
    </source>
</evidence>
<dbReference type="InterPro" id="IPR029055">
    <property type="entry name" value="Ntn_hydrolases_N"/>
</dbReference>
<dbReference type="Gene3D" id="3.60.20.10">
    <property type="entry name" value="Glutamine Phosphoribosylpyrophosphate, subunit 1, domain 1"/>
    <property type="match status" value="1"/>
</dbReference>
<dbReference type="InterPro" id="IPR029057">
    <property type="entry name" value="PRTase-like"/>
</dbReference>
<gene>
    <name evidence="9" type="ORF">2_66</name>
</gene>
<dbReference type="Pfam" id="PF13537">
    <property type="entry name" value="GATase_7"/>
    <property type="match status" value="1"/>
</dbReference>
<organism evidence="9">
    <name type="scientific">Mimiviridae sp. ChoanoV1</name>
    <dbReference type="NCBI Taxonomy" id="2596887"/>
    <lineage>
        <taxon>Viruses</taxon>
        <taxon>Varidnaviria</taxon>
        <taxon>Bamfordvirae</taxon>
        <taxon>Nucleocytoviricota</taxon>
        <taxon>Megaviricetes</taxon>
        <taxon>Imitervirales</taxon>
        <taxon>Schizomimiviridae</taxon>
    </lineage>
</organism>
<dbReference type="GO" id="GO:0006189">
    <property type="term" value="P:'de novo' IMP biosynthetic process"/>
    <property type="evidence" value="ECO:0007669"/>
    <property type="project" value="UniProtKB-UniPathway"/>
</dbReference>
<dbReference type="PANTHER" id="PTHR11907">
    <property type="entry name" value="AMIDOPHOSPHORIBOSYLTRANSFERASE"/>
    <property type="match status" value="1"/>
</dbReference>
<protein>
    <recommendedName>
        <fullName evidence="3">amidophosphoribosyltransferase</fullName>
        <ecNumber evidence="3">2.4.2.14</ecNumber>
    </recommendedName>
</protein>
<dbReference type="EMBL" id="MK250086">
    <property type="protein sequence ID" value="QDY51994.1"/>
    <property type="molecule type" value="Genomic_DNA"/>
</dbReference>
<evidence type="ECO:0000256" key="1">
    <source>
        <dbReference type="ARBA" id="ARBA00005209"/>
    </source>
</evidence>
<dbReference type="PROSITE" id="PS51278">
    <property type="entry name" value="GATASE_TYPE_2"/>
    <property type="match status" value="1"/>
</dbReference>
<evidence type="ECO:0000256" key="4">
    <source>
        <dbReference type="ARBA" id="ARBA00022676"/>
    </source>
</evidence>